<sequence>MNTLRLQLVKKFLQMVEVYLIIMELVNFAKNG</sequence>
<dbReference type="Proteomes" id="UP000014500">
    <property type="component" value="Unassembled WGS sequence"/>
</dbReference>
<name>T1IWZ3_STRMM</name>
<proteinExistence type="predicted"/>
<evidence type="ECO:0000313" key="2">
    <source>
        <dbReference type="Proteomes" id="UP000014500"/>
    </source>
</evidence>
<reference evidence="2" key="1">
    <citation type="submission" date="2011-05" db="EMBL/GenBank/DDBJ databases">
        <authorList>
            <person name="Richards S.R."/>
            <person name="Qu J."/>
            <person name="Jiang H."/>
            <person name="Jhangiani S.N."/>
            <person name="Agravi P."/>
            <person name="Goodspeed R."/>
            <person name="Gross S."/>
            <person name="Mandapat C."/>
            <person name="Jackson L."/>
            <person name="Mathew T."/>
            <person name="Pu L."/>
            <person name="Thornton R."/>
            <person name="Saada N."/>
            <person name="Wilczek-Boney K.B."/>
            <person name="Lee S."/>
            <person name="Kovar C."/>
            <person name="Wu Y."/>
            <person name="Scherer S.E."/>
            <person name="Worley K.C."/>
            <person name="Muzny D.M."/>
            <person name="Gibbs R."/>
        </authorList>
    </citation>
    <scope>NUCLEOTIDE SEQUENCE</scope>
    <source>
        <strain evidence="2">Brora</strain>
    </source>
</reference>
<dbReference type="EMBL" id="JH431635">
    <property type="status" value="NOT_ANNOTATED_CDS"/>
    <property type="molecule type" value="Genomic_DNA"/>
</dbReference>
<dbReference type="HOGENOM" id="CLU_3392765_0_0_1"/>
<organism evidence="1 2">
    <name type="scientific">Strigamia maritima</name>
    <name type="common">European centipede</name>
    <name type="synonym">Geophilus maritimus</name>
    <dbReference type="NCBI Taxonomy" id="126957"/>
    <lineage>
        <taxon>Eukaryota</taxon>
        <taxon>Metazoa</taxon>
        <taxon>Ecdysozoa</taxon>
        <taxon>Arthropoda</taxon>
        <taxon>Myriapoda</taxon>
        <taxon>Chilopoda</taxon>
        <taxon>Pleurostigmophora</taxon>
        <taxon>Geophilomorpha</taxon>
        <taxon>Linotaeniidae</taxon>
        <taxon>Strigamia</taxon>
    </lineage>
</organism>
<keyword evidence="2" id="KW-1185">Reference proteome</keyword>
<dbReference type="EnsemblMetazoa" id="SMAR005723-RA">
    <property type="protein sequence ID" value="SMAR005723-PA"/>
    <property type="gene ID" value="SMAR005723"/>
</dbReference>
<dbReference type="AlphaFoldDB" id="T1IWZ3"/>
<reference evidence="1" key="2">
    <citation type="submission" date="2015-02" db="UniProtKB">
        <authorList>
            <consortium name="EnsemblMetazoa"/>
        </authorList>
    </citation>
    <scope>IDENTIFICATION</scope>
</reference>
<evidence type="ECO:0000313" key="1">
    <source>
        <dbReference type="EnsemblMetazoa" id="SMAR005723-PA"/>
    </source>
</evidence>
<protein>
    <submittedName>
        <fullName evidence="1">Uncharacterized protein</fullName>
    </submittedName>
</protein>
<accession>T1IWZ3</accession>